<dbReference type="Proteomes" id="UP000243499">
    <property type="component" value="Chromosome 9"/>
</dbReference>
<name>A0A2T8I1L6_9POAL</name>
<reference evidence="1" key="1">
    <citation type="submission" date="2018-04" db="EMBL/GenBank/DDBJ databases">
        <title>WGS assembly of Panicum hallii.</title>
        <authorList>
            <person name="Lovell J."/>
            <person name="Jenkins J."/>
            <person name="Lowry D."/>
            <person name="Mamidi S."/>
            <person name="Sreedasyam A."/>
            <person name="Weng X."/>
            <person name="Barry K."/>
            <person name="Bonette J."/>
            <person name="Campitelli B."/>
            <person name="Daum C."/>
            <person name="Gordon S."/>
            <person name="Gould B."/>
            <person name="Lipzen A."/>
            <person name="Macqueen A."/>
            <person name="Palacio-Mejia J."/>
            <person name="Plott C."/>
            <person name="Shakirov E."/>
            <person name="Shu S."/>
            <person name="Yoshinaga Y."/>
            <person name="Zane M."/>
            <person name="Rokhsar D."/>
            <person name="Grimwood J."/>
            <person name="Schmutz J."/>
            <person name="Juenger T."/>
        </authorList>
    </citation>
    <scope>NUCLEOTIDE SEQUENCE [LARGE SCALE GENOMIC DNA]</scope>
    <source>
        <strain evidence="1">FIL2</strain>
    </source>
</reference>
<organism evidence="1">
    <name type="scientific">Panicum hallii</name>
    <dbReference type="NCBI Taxonomy" id="206008"/>
    <lineage>
        <taxon>Eukaryota</taxon>
        <taxon>Viridiplantae</taxon>
        <taxon>Streptophyta</taxon>
        <taxon>Embryophyta</taxon>
        <taxon>Tracheophyta</taxon>
        <taxon>Spermatophyta</taxon>
        <taxon>Magnoliopsida</taxon>
        <taxon>Liliopsida</taxon>
        <taxon>Poales</taxon>
        <taxon>Poaceae</taxon>
        <taxon>PACMAD clade</taxon>
        <taxon>Panicoideae</taxon>
        <taxon>Panicodae</taxon>
        <taxon>Paniceae</taxon>
        <taxon>Panicinae</taxon>
        <taxon>Panicum</taxon>
        <taxon>Panicum sect. Panicum</taxon>
    </lineage>
</organism>
<proteinExistence type="predicted"/>
<sequence length="60" mass="6951">MLLVQNVVNLEQDTSLFLFFFHFLNDKDIPSFSYGSHVQSTNQHLHSWAPDRHFCSVGTP</sequence>
<dbReference type="EMBL" id="CM008054">
    <property type="protein sequence ID" value="PVH31519.1"/>
    <property type="molecule type" value="Genomic_DNA"/>
</dbReference>
<dbReference type="Gramene" id="PVH31519">
    <property type="protein sequence ID" value="PVH31519"/>
    <property type="gene ID" value="PAHAL_9G168900"/>
</dbReference>
<dbReference type="AlphaFoldDB" id="A0A2T8I1L6"/>
<protein>
    <submittedName>
        <fullName evidence="1">Uncharacterized protein</fullName>
    </submittedName>
</protein>
<accession>A0A2T8I1L6</accession>
<gene>
    <name evidence="1" type="ORF">PAHAL_9G168900</name>
</gene>
<evidence type="ECO:0000313" key="1">
    <source>
        <dbReference type="EMBL" id="PVH31519.1"/>
    </source>
</evidence>